<gene>
    <name evidence="1" type="ORF">EGR_11029</name>
</gene>
<evidence type="ECO:0000313" key="1">
    <source>
        <dbReference type="EMBL" id="EUB54113.1"/>
    </source>
</evidence>
<dbReference type="EMBL" id="APAU02000335">
    <property type="protein sequence ID" value="EUB54113.1"/>
    <property type="molecule type" value="Genomic_DNA"/>
</dbReference>
<organism evidence="1 2">
    <name type="scientific">Echinococcus granulosus</name>
    <name type="common">Hydatid tapeworm</name>
    <dbReference type="NCBI Taxonomy" id="6210"/>
    <lineage>
        <taxon>Eukaryota</taxon>
        <taxon>Metazoa</taxon>
        <taxon>Spiralia</taxon>
        <taxon>Lophotrochozoa</taxon>
        <taxon>Platyhelminthes</taxon>
        <taxon>Cestoda</taxon>
        <taxon>Eucestoda</taxon>
        <taxon>Cyclophyllidea</taxon>
        <taxon>Taeniidae</taxon>
        <taxon>Echinococcus</taxon>
        <taxon>Echinococcus granulosus group</taxon>
    </lineage>
</organism>
<dbReference type="AlphaFoldDB" id="W6TZH2"/>
<proteinExistence type="predicted"/>
<keyword evidence="2" id="KW-1185">Reference proteome</keyword>
<dbReference type="Proteomes" id="UP000019149">
    <property type="component" value="Unassembled WGS sequence"/>
</dbReference>
<dbReference type="RefSeq" id="XP_024345309.1">
    <property type="nucleotide sequence ID" value="XM_024500278.1"/>
</dbReference>
<sequence>MIIVAKQAIQRILPPLTASFDPPCPIRLATSLYELIST</sequence>
<protein>
    <submittedName>
        <fullName evidence="1">Uncharacterized protein</fullName>
    </submittedName>
</protein>
<dbReference type="KEGG" id="egl:EGR_11029"/>
<comment type="caution">
    <text evidence="1">The sequence shown here is derived from an EMBL/GenBank/DDBJ whole genome shotgun (WGS) entry which is preliminary data.</text>
</comment>
<dbReference type="GeneID" id="36346744"/>
<reference evidence="1 2" key="1">
    <citation type="journal article" date="2013" name="Nat. Genet.">
        <title>The genome of the hydatid tapeworm Echinococcus granulosus.</title>
        <authorList>
            <person name="Zheng H."/>
            <person name="Zhang W."/>
            <person name="Zhang L."/>
            <person name="Zhang Z."/>
            <person name="Li J."/>
            <person name="Lu G."/>
            <person name="Zhu Y."/>
            <person name="Wang Y."/>
            <person name="Huang Y."/>
            <person name="Liu J."/>
            <person name="Kang H."/>
            <person name="Chen J."/>
            <person name="Wang L."/>
            <person name="Chen A."/>
            <person name="Yu S."/>
            <person name="Gao Z."/>
            <person name="Jin L."/>
            <person name="Gu W."/>
            <person name="Wang Z."/>
            <person name="Zhao L."/>
            <person name="Shi B."/>
            <person name="Wen H."/>
            <person name="Lin R."/>
            <person name="Jones M.K."/>
            <person name="Brejova B."/>
            <person name="Vinar T."/>
            <person name="Zhao G."/>
            <person name="McManus D.P."/>
            <person name="Chen Z."/>
            <person name="Zhou Y."/>
            <person name="Wang S."/>
        </authorList>
    </citation>
    <scope>NUCLEOTIDE SEQUENCE [LARGE SCALE GENOMIC DNA]</scope>
</reference>
<dbReference type="CTD" id="36346744"/>
<accession>W6TZH2</accession>
<evidence type="ECO:0000313" key="2">
    <source>
        <dbReference type="Proteomes" id="UP000019149"/>
    </source>
</evidence>
<name>W6TZH2_ECHGR</name>